<organism evidence="1 2">
    <name type="scientific">Elysia crispata</name>
    <name type="common">lettuce slug</name>
    <dbReference type="NCBI Taxonomy" id="231223"/>
    <lineage>
        <taxon>Eukaryota</taxon>
        <taxon>Metazoa</taxon>
        <taxon>Spiralia</taxon>
        <taxon>Lophotrochozoa</taxon>
        <taxon>Mollusca</taxon>
        <taxon>Gastropoda</taxon>
        <taxon>Heterobranchia</taxon>
        <taxon>Euthyneura</taxon>
        <taxon>Panpulmonata</taxon>
        <taxon>Sacoglossa</taxon>
        <taxon>Placobranchoidea</taxon>
        <taxon>Plakobranchidae</taxon>
        <taxon>Elysia</taxon>
    </lineage>
</organism>
<dbReference type="InterPro" id="IPR043502">
    <property type="entry name" value="DNA/RNA_pol_sf"/>
</dbReference>
<dbReference type="SUPFAM" id="SSF56672">
    <property type="entry name" value="DNA/RNA polymerases"/>
    <property type="match status" value="1"/>
</dbReference>
<reference evidence="1" key="1">
    <citation type="journal article" date="2023" name="G3 (Bethesda)">
        <title>A reference genome for the long-term kleptoplast-retaining sea slug Elysia crispata morphotype clarki.</title>
        <authorList>
            <person name="Eastman K.E."/>
            <person name="Pendleton A.L."/>
            <person name="Shaikh M.A."/>
            <person name="Suttiyut T."/>
            <person name="Ogas R."/>
            <person name="Tomko P."/>
            <person name="Gavelis G."/>
            <person name="Widhalm J.R."/>
            <person name="Wisecaver J.H."/>
        </authorList>
    </citation>
    <scope>NUCLEOTIDE SEQUENCE</scope>
    <source>
        <strain evidence="1">ECLA1</strain>
    </source>
</reference>
<evidence type="ECO:0000313" key="1">
    <source>
        <dbReference type="EMBL" id="KAK3769244.1"/>
    </source>
</evidence>
<dbReference type="AlphaFoldDB" id="A0AAE1DFZ2"/>
<dbReference type="InterPro" id="IPR050951">
    <property type="entry name" value="Retrovirus_Pol_polyprotein"/>
</dbReference>
<evidence type="ECO:0000313" key="2">
    <source>
        <dbReference type="Proteomes" id="UP001283361"/>
    </source>
</evidence>
<comment type="caution">
    <text evidence="1">The sequence shown here is derived from an EMBL/GenBank/DDBJ whole genome shotgun (WGS) entry which is preliminary data.</text>
</comment>
<dbReference type="PANTHER" id="PTHR37984:SF5">
    <property type="entry name" value="PROTEIN NYNRIN-LIKE"/>
    <property type="match status" value="1"/>
</dbReference>
<dbReference type="Gene3D" id="3.10.10.10">
    <property type="entry name" value="HIV Type 1 Reverse Transcriptase, subunit A, domain 1"/>
    <property type="match status" value="1"/>
</dbReference>
<sequence>MNSLESCRGLGLSLNQFLFDKVNKVFVSIKPDVSLQKCCQQLCCEFPDLFKKEPGTLKDFELEVKSKPEANPIFNKPQPVPITVQEDLESALQAGINRGIWEPTQFNAFGTTVVPIRKRTSQGQSSLRVCSDYSVTVNPQLETHRHPMP</sequence>
<dbReference type="PANTHER" id="PTHR37984">
    <property type="entry name" value="PROTEIN CBG26694"/>
    <property type="match status" value="1"/>
</dbReference>
<dbReference type="EMBL" id="JAWDGP010003957">
    <property type="protein sequence ID" value="KAK3769244.1"/>
    <property type="molecule type" value="Genomic_DNA"/>
</dbReference>
<name>A0AAE1DFZ2_9GAST</name>
<accession>A0AAE1DFZ2</accession>
<keyword evidence="2" id="KW-1185">Reference proteome</keyword>
<proteinExistence type="predicted"/>
<protein>
    <submittedName>
        <fullName evidence="1">Uncharacterized protein</fullName>
    </submittedName>
</protein>
<dbReference type="Proteomes" id="UP001283361">
    <property type="component" value="Unassembled WGS sequence"/>
</dbReference>
<gene>
    <name evidence="1" type="ORF">RRG08_005190</name>
</gene>